<dbReference type="GO" id="GO:0046677">
    <property type="term" value="P:response to antibiotic"/>
    <property type="evidence" value="ECO:0007669"/>
    <property type="project" value="UniProtKB-KW"/>
</dbReference>
<sequence>MTALRAGHPRLQELAALTRRWYLQLVRDRLNLGLTLLQPAFWLVFFGGAVRRMVDDRVTGTPDYVSFLLPGVVAFTAIGTSISGAVPLLWDKETGYLDKLMSMPIARASLLGSRLAFQAAVTVVQVAVILLVAAAMGVRVRTGVVGVLVVLGVTAVLAVALSAVFLALAFHGPGHTTFFAVTGFVTLPLLFTSNAFVPVEAMPTWMALVARANPLTYAIEAMRLLVTSGWGVPVVAHLVGLVGFTALCVLLTHHRFRTYTSAR</sequence>
<evidence type="ECO:0000256" key="6">
    <source>
        <dbReference type="RuleBase" id="RU361157"/>
    </source>
</evidence>
<dbReference type="InterPro" id="IPR000412">
    <property type="entry name" value="ABC_2_transport"/>
</dbReference>
<keyword evidence="6" id="KW-1003">Cell membrane</keyword>
<evidence type="ECO:0000256" key="2">
    <source>
        <dbReference type="ARBA" id="ARBA00022692"/>
    </source>
</evidence>
<dbReference type="PROSITE" id="PS51012">
    <property type="entry name" value="ABC_TM2"/>
    <property type="match status" value="1"/>
</dbReference>
<keyword evidence="4 6" id="KW-0472">Membrane</keyword>
<dbReference type="InterPro" id="IPR013525">
    <property type="entry name" value="ABC2_TM"/>
</dbReference>
<keyword evidence="5" id="KW-0046">Antibiotic resistance</keyword>
<evidence type="ECO:0000256" key="3">
    <source>
        <dbReference type="ARBA" id="ARBA00022989"/>
    </source>
</evidence>
<keyword evidence="2 6" id="KW-0812">Transmembrane</keyword>
<dbReference type="Pfam" id="PF01061">
    <property type="entry name" value="ABC2_membrane"/>
    <property type="match status" value="1"/>
</dbReference>
<dbReference type="AlphaFoldDB" id="A0A136PMP2"/>
<dbReference type="PIRSF" id="PIRSF006648">
    <property type="entry name" value="DrrB"/>
    <property type="match status" value="1"/>
</dbReference>
<dbReference type="PANTHER" id="PTHR43229">
    <property type="entry name" value="NODULATION PROTEIN J"/>
    <property type="match status" value="1"/>
</dbReference>
<keyword evidence="6" id="KW-0813">Transport</keyword>
<organism evidence="8 9">
    <name type="scientific">Micromonospora rosaria</name>
    <dbReference type="NCBI Taxonomy" id="47874"/>
    <lineage>
        <taxon>Bacteria</taxon>
        <taxon>Bacillati</taxon>
        <taxon>Actinomycetota</taxon>
        <taxon>Actinomycetes</taxon>
        <taxon>Micromonosporales</taxon>
        <taxon>Micromonosporaceae</taxon>
        <taxon>Micromonospora</taxon>
    </lineage>
</organism>
<dbReference type="InterPro" id="IPR051784">
    <property type="entry name" value="Nod_factor_ABC_transporter"/>
</dbReference>
<comment type="caution">
    <text evidence="8">The sequence shown here is derived from an EMBL/GenBank/DDBJ whole genome shotgun (WGS) entry which is preliminary data.</text>
</comment>
<comment type="subcellular location">
    <subcellularLocation>
        <location evidence="6">Cell membrane</location>
        <topology evidence="6">Multi-pass membrane protein</topology>
    </subcellularLocation>
    <subcellularLocation>
        <location evidence="1">Membrane</location>
        <topology evidence="1">Multi-pass membrane protein</topology>
    </subcellularLocation>
</comment>
<feature type="transmembrane region" description="Helical" evidence="6">
    <location>
        <begin position="30"/>
        <end position="47"/>
    </location>
</feature>
<protein>
    <recommendedName>
        <fullName evidence="6">Transport permease protein</fullName>
    </recommendedName>
</protein>
<dbReference type="PRINTS" id="PR00164">
    <property type="entry name" value="ABC2TRNSPORT"/>
</dbReference>
<dbReference type="OrthoDB" id="9778589at2"/>
<evidence type="ECO:0000313" key="8">
    <source>
        <dbReference type="EMBL" id="KXK59740.1"/>
    </source>
</evidence>
<feature type="transmembrane region" description="Helical" evidence="6">
    <location>
        <begin position="144"/>
        <end position="170"/>
    </location>
</feature>
<dbReference type="EMBL" id="LRQV01000099">
    <property type="protein sequence ID" value="KXK59740.1"/>
    <property type="molecule type" value="Genomic_DNA"/>
</dbReference>
<evidence type="ECO:0000259" key="7">
    <source>
        <dbReference type="PROSITE" id="PS51012"/>
    </source>
</evidence>
<reference evidence="8 9" key="1">
    <citation type="submission" date="2016-01" db="EMBL/GenBank/DDBJ databases">
        <title>Whole genome sequence and analysis of Micromonospora rosaria DSM 803, which can produce antibacterial substance rosamicin.</title>
        <authorList>
            <person name="Yang H."/>
            <person name="He X."/>
            <person name="Zhu D."/>
        </authorList>
    </citation>
    <scope>NUCLEOTIDE SEQUENCE [LARGE SCALE GENOMIC DNA]</scope>
    <source>
        <strain evidence="8 9">DSM 803</strain>
    </source>
</reference>
<dbReference type="PANTHER" id="PTHR43229:SF2">
    <property type="entry name" value="NODULATION PROTEIN J"/>
    <property type="match status" value="1"/>
</dbReference>
<evidence type="ECO:0000256" key="4">
    <source>
        <dbReference type="ARBA" id="ARBA00023136"/>
    </source>
</evidence>
<evidence type="ECO:0000256" key="5">
    <source>
        <dbReference type="ARBA" id="ARBA00023251"/>
    </source>
</evidence>
<feature type="transmembrane region" description="Helical" evidence="6">
    <location>
        <begin position="177"/>
        <end position="197"/>
    </location>
</feature>
<dbReference type="GO" id="GO:0140359">
    <property type="term" value="F:ABC-type transporter activity"/>
    <property type="evidence" value="ECO:0007669"/>
    <property type="project" value="InterPro"/>
</dbReference>
<dbReference type="InterPro" id="IPR047817">
    <property type="entry name" value="ABC2_TM_bact-type"/>
</dbReference>
<gene>
    <name evidence="8" type="ORF">AWW66_22675</name>
</gene>
<dbReference type="GO" id="GO:0043190">
    <property type="term" value="C:ATP-binding cassette (ABC) transporter complex"/>
    <property type="evidence" value="ECO:0007669"/>
    <property type="project" value="InterPro"/>
</dbReference>
<feature type="domain" description="ABC transmembrane type-2" evidence="7">
    <location>
        <begin position="30"/>
        <end position="259"/>
    </location>
</feature>
<keyword evidence="3 6" id="KW-1133">Transmembrane helix</keyword>
<proteinExistence type="inferred from homology"/>
<evidence type="ECO:0000256" key="1">
    <source>
        <dbReference type="ARBA" id="ARBA00004141"/>
    </source>
</evidence>
<feature type="transmembrane region" description="Helical" evidence="6">
    <location>
        <begin position="111"/>
        <end position="138"/>
    </location>
</feature>
<keyword evidence="9" id="KW-1185">Reference proteome</keyword>
<dbReference type="RefSeq" id="WP_067370056.1">
    <property type="nucleotide sequence ID" value="NZ_JBIUBN010000013.1"/>
</dbReference>
<feature type="transmembrane region" description="Helical" evidence="6">
    <location>
        <begin position="230"/>
        <end position="253"/>
    </location>
</feature>
<accession>A0A136PMP2</accession>
<dbReference type="Proteomes" id="UP000070620">
    <property type="component" value="Unassembled WGS sequence"/>
</dbReference>
<evidence type="ECO:0000313" key="9">
    <source>
        <dbReference type="Proteomes" id="UP000070620"/>
    </source>
</evidence>
<name>A0A136PMP2_9ACTN</name>
<feature type="transmembrane region" description="Helical" evidence="6">
    <location>
        <begin position="67"/>
        <end position="90"/>
    </location>
</feature>
<comment type="similarity">
    <text evidence="6">Belongs to the ABC-2 integral membrane protein family.</text>
</comment>